<evidence type="ECO:0000256" key="11">
    <source>
        <dbReference type="ARBA" id="ARBA00023235"/>
    </source>
</evidence>
<comment type="catalytic activity">
    <reaction evidence="1 18 19">
        <text>(6R)-NADHX = (6S)-NADHX</text>
        <dbReference type="Rhea" id="RHEA:32215"/>
        <dbReference type="ChEBI" id="CHEBI:64074"/>
        <dbReference type="ChEBI" id="CHEBI:64075"/>
        <dbReference type="EC" id="5.1.99.6"/>
    </reaction>
</comment>
<dbReference type="SUPFAM" id="SSF64153">
    <property type="entry name" value="YjeF N-terminal domain-like"/>
    <property type="match status" value="1"/>
</dbReference>
<dbReference type="EMBL" id="CP053015">
    <property type="protein sequence ID" value="QJQ33754.1"/>
    <property type="molecule type" value="Genomic_DNA"/>
</dbReference>
<evidence type="ECO:0000313" key="23">
    <source>
        <dbReference type="Proteomes" id="UP000503018"/>
    </source>
</evidence>
<keyword evidence="23" id="KW-1185">Reference proteome</keyword>
<dbReference type="CDD" id="cd01171">
    <property type="entry name" value="YXKO-related"/>
    <property type="match status" value="1"/>
</dbReference>
<feature type="binding site" evidence="17">
    <location>
        <position position="390"/>
    </location>
    <ligand>
        <name>AMP</name>
        <dbReference type="ChEBI" id="CHEBI:456215"/>
    </ligand>
</feature>
<dbReference type="Proteomes" id="UP000503018">
    <property type="component" value="Chromosome"/>
</dbReference>
<evidence type="ECO:0000256" key="8">
    <source>
        <dbReference type="ARBA" id="ARBA00022857"/>
    </source>
</evidence>
<dbReference type="PROSITE" id="PS51385">
    <property type="entry name" value="YJEF_N"/>
    <property type="match status" value="1"/>
</dbReference>
<dbReference type="InterPro" id="IPR004443">
    <property type="entry name" value="YjeF_N_dom"/>
</dbReference>
<feature type="binding site" evidence="18">
    <location>
        <begin position="47"/>
        <end position="51"/>
    </location>
    <ligand>
        <name>(6S)-NADPHX</name>
        <dbReference type="ChEBI" id="CHEBI:64076"/>
    </ligand>
</feature>
<evidence type="ECO:0000256" key="6">
    <source>
        <dbReference type="ARBA" id="ARBA00022741"/>
    </source>
</evidence>
<dbReference type="GO" id="GO:0005524">
    <property type="term" value="F:ATP binding"/>
    <property type="evidence" value="ECO:0007669"/>
    <property type="project" value="UniProtKB-UniRule"/>
</dbReference>
<dbReference type="Pfam" id="PF01256">
    <property type="entry name" value="Carb_kinase"/>
    <property type="match status" value="1"/>
</dbReference>
<dbReference type="HAMAP" id="MF_01965">
    <property type="entry name" value="NADHX_dehydratase"/>
    <property type="match status" value="1"/>
</dbReference>
<dbReference type="HAMAP" id="MF_01966">
    <property type="entry name" value="NADHX_epimerase"/>
    <property type="match status" value="1"/>
</dbReference>
<evidence type="ECO:0000256" key="1">
    <source>
        <dbReference type="ARBA" id="ARBA00000013"/>
    </source>
</evidence>
<protein>
    <recommendedName>
        <fullName evidence="19">Bifunctional NAD(P)H-hydrate repair enzyme</fullName>
    </recommendedName>
    <alternativeName>
        <fullName evidence="19">Nicotinamide nucleotide repair protein</fullName>
    </alternativeName>
    <domain>
        <recommendedName>
            <fullName evidence="19">ADP-dependent (S)-NAD(P)H-hydrate dehydratase</fullName>
            <ecNumber evidence="19">4.2.1.136</ecNumber>
        </recommendedName>
        <alternativeName>
            <fullName evidence="19">ADP-dependent NAD(P)HX dehydratase</fullName>
        </alternativeName>
    </domain>
    <domain>
        <recommendedName>
            <fullName evidence="19">NAD(P)H-hydrate epimerase</fullName>
            <ecNumber evidence="19">5.1.99.6</ecNumber>
        </recommendedName>
    </domain>
</protein>
<comment type="function">
    <text evidence="18">Catalyzes the epimerization of the S- and R-forms of NAD(P)HX, a damaged form of NAD(P)H that is a result of enzymatic or heat-dependent hydration. This is a prerequisite for the S-specific NAD(P)H-hydrate dehydratase to allow the repair of both epimers of NAD(P)HX.</text>
</comment>
<evidence type="ECO:0000256" key="18">
    <source>
        <dbReference type="HAMAP-Rule" id="MF_01966"/>
    </source>
</evidence>
<reference evidence="22 23" key="1">
    <citation type="submission" date="2020-01" db="EMBL/GenBank/DDBJ databases">
        <title>Sphingomonas sp. strain CSW-10.</title>
        <authorList>
            <person name="Chen W.-M."/>
        </authorList>
    </citation>
    <scope>NUCLEOTIDE SEQUENCE [LARGE SCALE GENOMIC DNA]</scope>
    <source>
        <strain evidence="22 23">CSW-10</strain>
    </source>
</reference>
<dbReference type="GO" id="GO:0046496">
    <property type="term" value="P:nicotinamide nucleotide metabolic process"/>
    <property type="evidence" value="ECO:0007669"/>
    <property type="project" value="UniProtKB-UniRule"/>
</dbReference>
<feature type="binding site" evidence="17">
    <location>
        <position position="283"/>
    </location>
    <ligand>
        <name>(6S)-NADPHX</name>
        <dbReference type="ChEBI" id="CHEBI:64076"/>
    </ligand>
</feature>
<sequence>MREAEQAAALAGTPLDRLMDRAGHALARLAFRMAAGRPVHILAGPGNNGGDGYVAAHYLAAMGATVTVSGHAAPVTDLARQAAARWGRGTDSLDRAPVATAVLVDCLFGTGLNRPLDQYLSGALSRHAASAARIIAADVPSGLATDSGADLGCPIHADVTLAFGALKPAHLLFPGASRMGRVMLDDLGLTITSHQTTAVMPFLPEPGFASHKYARGLVAVVAGKMAGAAELAARAALRSGAGYVRLIGSALPPSPPLAIVRQGWRDGAAILDDRIGAILVGCGLGQGEDAHARLDAARATGKPLVVDADALGLLGETRFDQPAILTPHAGEFARMGGAVVPDKISATVQLADRYNAVLVHKGPDTVIATPDGRVAIASPGNSWLSTAGTGDVLAGIAAAMLARGLPAFEAAQAAVMLQQRAAERSEKGFVADDLVKGSLWP</sequence>
<dbReference type="GO" id="GO:0046872">
    <property type="term" value="F:metal ion binding"/>
    <property type="evidence" value="ECO:0007669"/>
    <property type="project" value="UniProtKB-UniRule"/>
</dbReference>
<feature type="binding site" evidence="18">
    <location>
        <position position="138"/>
    </location>
    <ligand>
        <name>(6S)-NADPHX</name>
        <dbReference type="ChEBI" id="CHEBI:64076"/>
    </ligand>
</feature>
<keyword evidence="10 17" id="KW-0520">NAD</keyword>
<dbReference type="InterPro" id="IPR030677">
    <property type="entry name" value="Nnr"/>
</dbReference>
<comment type="function">
    <text evidence="17">Catalyzes the dehydration of the S-form of NAD(P)HX at the expense of ADP, which is converted to AMP. Together with NAD(P)HX epimerase, which catalyzes the epimerization of the S- and R-forms, the enzyme allows the repair of both epimers of NAD(P)HX, a damaged form of NAD(P)H that is a result of enzymatic or heat-dependent hydration.</text>
</comment>
<evidence type="ECO:0000256" key="2">
    <source>
        <dbReference type="ARBA" id="ARBA00000909"/>
    </source>
</evidence>
<comment type="catalytic activity">
    <reaction evidence="16 17 19">
        <text>(6S)-NADPHX + ADP = AMP + phosphate + NADPH + H(+)</text>
        <dbReference type="Rhea" id="RHEA:32235"/>
        <dbReference type="ChEBI" id="CHEBI:15378"/>
        <dbReference type="ChEBI" id="CHEBI:43474"/>
        <dbReference type="ChEBI" id="CHEBI:57783"/>
        <dbReference type="ChEBI" id="CHEBI:64076"/>
        <dbReference type="ChEBI" id="CHEBI:456215"/>
        <dbReference type="ChEBI" id="CHEBI:456216"/>
        <dbReference type="EC" id="4.2.1.136"/>
    </reaction>
</comment>
<feature type="binding site" evidence="18">
    <location>
        <position position="105"/>
    </location>
    <ligand>
        <name>K(+)</name>
        <dbReference type="ChEBI" id="CHEBI:29103"/>
    </ligand>
</feature>
<dbReference type="PIRSF" id="PIRSF017184">
    <property type="entry name" value="Nnr"/>
    <property type="match status" value="1"/>
</dbReference>
<keyword evidence="6 17" id="KW-0547">Nucleotide-binding</keyword>
<comment type="similarity">
    <text evidence="3 19">In the N-terminal section; belongs to the NnrE/AIBP family.</text>
</comment>
<dbReference type="NCBIfam" id="TIGR00197">
    <property type="entry name" value="yjeF_nterm"/>
    <property type="match status" value="1"/>
</dbReference>
<evidence type="ECO:0000256" key="7">
    <source>
        <dbReference type="ARBA" id="ARBA00022840"/>
    </source>
</evidence>
<dbReference type="KEGG" id="slan:GV829_12000"/>
<dbReference type="InterPro" id="IPR036652">
    <property type="entry name" value="YjeF_N_dom_sf"/>
</dbReference>
<evidence type="ECO:0000256" key="15">
    <source>
        <dbReference type="ARBA" id="ARBA00048238"/>
    </source>
</evidence>
<evidence type="ECO:0000256" key="3">
    <source>
        <dbReference type="ARBA" id="ARBA00006001"/>
    </source>
</evidence>
<comment type="subunit">
    <text evidence="17">Homotetramer.</text>
</comment>
<keyword evidence="12 17" id="KW-0456">Lyase</keyword>
<evidence type="ECO:0000256" key="19">
    <source>
        <dbReference type="PIRNR" id="PIRNR017184"/>
    </source>
</evidence>
<dbReference type="EC" id="4.2.1.136" evidence="19"/>
<name>A0A6M4AXB9_9SPHN</name>
<dbReference type="SUPFAM" id="SSF53613">
    <property type="entry name" value="Ribokinase-like"/>
    <property type="match status" value="1"/>
</dbReference>
<comment type="cofactor">
    <cofactor evidence="18 19">
        <name>K(+)</name>
        <dbReference type="ChEBI" id="CHEBI:29103"/>
    </cofactor>
    <text evidence="18 19">Binds 1 potassium ion per subunit.</text>
</comment>
<dbReference type="Gene3D" id="3.40.1190.20">
    <property type="match status" value="1"/>
</dbReference>
<feature type="domain" description="YjeF C-terminal" evidence="20">
    <location>
        <begin position="195"/>
        <end position="441"/>
    </location>
</feature>
<evidence type="ECO:0000256" key="12">
    <source>
        <dbReference type="ARBA" id="ARBA00023239"/>
    </source>
</evidence>
<evidence type="ECO:0000256" key="4">
    <source>
        <dbReference type="ARBA" id="ARBA00009524"/>
    </source>
</evidence>
<dbReference type="PANTHER" id="PTHR12592">
    <property type="entry name" value="ATP-DEPENDENT (S)-NAD(P)H-HYDRATE DEHYDRATASE FAMILY MEMBER"/>
    <property type="match status" value="1"/>
</dbReference>
<evidence type="ECO:0000313" key="22">
    <source>
        <dbReference type="EMBL" id="QJQ33754.1"/>
    </source>
</evidence>
<evidence type="ECO:0000259" key="21">
    <source>
        <dbReference type="PROSITE" id="PS51385"/>
    </source>
</evidence>
<comment type="similarity">
    <text evidence="18">Belongs to the NnrE/AIBP family.</text>
</comment>
<dbReference type="Pfam" id="PF03853">
    <property type="entry name" value="YjeF_N"/>
    <property type="match status" value="1"/>
</dbReference>
<feature type="binding site" evidence="17">
    <location>
        <position position="228"/>
    </location>
    <ligand>
        <name>(6S)-NADPHX</name>
        <dbReference type="ChEBI" id="CHEBI:64076"/>
    </ligand>
</feature>
<evidence type="ECO:0000259" key="20">
    <source>
        <dbReference type="PROSITE" id="PS51383"/>
    </source>
</evidence>
<comment type="caution">
    <text evidence="18">Lacks conserved residue(s) required for the propagation of feature annotation.</text>
</comment>
<dbReference type="PROSITE" id="PS51383">
    <property type="entry name" value="YJEF_C_3"/>
    <property type="match status" value="1"/>
</dbReference>
<accession>A0A6M4AXB9</accession>
<dbReference type="InterPro" id="IPR000631">
    <property type="entry name" value="CARKD"/>
</dbReference>
<feature type="binding site" evidence="17">
    <location>
        <position position="328"/>
    </location>
    <ligand>
        <name>(6S)-NADPHX</name>
        <dbReference type="ChEBI" id="CHEBI:64076"/>
    </ligand>
</feature>
<keyword evidence="8 17" id="KW-0521">NADP</keyword>
<comment type="similarity">
    <text evidence="17">Belongs to the NnrD/CARKD family.</text>
</comment>
<dbReference type="Gene3D" id="3.40.50.10260">
    <property type="entry name" value="YjeF N-terminal domain"/>
    <property type="match status" value="1"/>
</dbReference>
<keyword evidence="9 18" id="KW-0630">Potassium</keyword>
<comment type="cofactor">
    <cofactor evidence="17">
        <name>Mg(2+)</name>
        <dbReference type="ChEBI" id="CHEBI:18420"/>
    </cofactor>
</comment>
<keyword evidence="11 18" id="KW-0413">Isomerase</keyword>
<evidence type="ECO:0000256" key="16">
    <source>
        <dbReference type="ARBA" id="ARBA00049209"/>
    </source>
</evidence>
<evidence type="ECO:0000256" key="10">
    <source>
        <dbReference type="ARBA" id="ARBA00023027"/>
    </source>
</evidence>
<dbReference type="EC" id="5.1.99.6" evidence="19"/>
<feature type="domain" description="YjeF N-terminal" evidence="21">
    <location>
        <begin position="1"/>
        <end position="195"/>
    </location>
</feature>
<dbReference type="PANTHER" id="PTHR12592:SF0">
    <property type="entry name" value="ATP-DEPENDENT (S)-NAD(P)H-HYDRATE DEHYDRATASE"/>
    <property type="match status" value="1"/>
</dbReference>
<organism evidence="22 23">
    <name type="scientific">Sphingomonas lacunae</name>
    <dbReference type="NCBI Taxonomy" id="2698828"/>
    <lineage>
        <taxon>Bacteria</taxon>
        <taxon>Pseudomonadati</taxon>
        <taxon>Pseudomonadota</taxon>
        <taxon>Alphaproteobacteria</taxon>
        <taxon>Sphingomonadales</taxon>
        <taxon>Sphingomonadaceae</taxon>
        <taxon>Sphingomonas</taxon>
    </lineage>
</organism>
<evidence type="ECO:0000256" key="13">
    <source>
        <dbReference type="ARBA" id="ARBA00023268"/>
    </source>
</evidence>
<feature type="binding site" evidence="17">
    <location>
        <begin position="361"/>
        <end position="365"/>
    </location>
    <ligand>
        <name>AMP</name>
        <dbReference type="ChEBI" id="CHEBI:456215"/>
    </ligand>
</feature>
<proteinExistence type="inferred from homology"/>
<evidence type="ECO:0000256" key="9">
    <source>
        <dbReference type="ARBA" id="ARBA00022958"/>
    </source>
</evidence>
<gene>
    <name evidence="18" type="primary">nnrE</name>
    <name evidence="17" type="synonym">nnrD</name>
    <name evidence="22" type="ORF">GV829_12000</name>
</gene>
<comment type="function">
    <text evidence="14 19">Bifunctional enzyme that catalyzes the epimerization of the S- and R-forms of NAD(P)HX and the dehydration of the S-form of NAD(P)HX at the expense of ADP, which is converted to AMP. This allows the repair of both epimers of NAD(P)HX, a damaged form of NAD(P)H that is a result of enzymatic or heat-dependent hydration.</text>
</comment>
<dbReference type="AlphaFoldDB" id="A0A6M4AXB9"/>
<evidence type="ECO:0000256" key="14">
    <source>
        <dbReference type="ARBA" id="ARBA00025153"/>
    </source>
</evidence>
<evidence type="ECO:0000256" key="17">
    <source>
        <dbReference type="HAMAP-Rule" id="MF_01965"/>
    </source>
</evidence>
<feature type="binding site" evidence="17">
    <location>
        <position position="391"/>
    </location>
    <ligand>
        <name>(6S)-NADPHX</name>
        <dbReference type="ChEBI" id="CHEBI:64076"/>
    </ligand>
</feature>
<comment type="catalytic activity">
    <reaction evidence="2 18 19">
        <text>(6R)-NADPHX = (6S)-NADPHX</text>
        <dbReference type="Rhea" id="RHEA:32227"/>
        <dbReference type="ChEBI" id="CHEBI:64076"/>
        <dbReference type="ChEBI" id="CHEBI:64077"/>
        <dbReference type="EC" id="5.1.99.6"/>
    </reaction>
</comment>
<dbReference type="InterPro" id="IPR029056">
    <property type="entry name" value="Ribokinase-like"/>
</dbReference>
<comment type="catalytic activity">
    <reaction evidence="15 17 19">
        <text>(6S)-NADHX + ADP = AMP + phosphate + NADH + H(+)</text>
        <dbReference type="Rhea" id="RHEA:32223"/>
        <dbReference type="ChEBI" id="CHEBI:15378"/>
        <dbReference type="ChEBI" id="CHEBI:43474"/>
        <dbReference type="ChEBI" id="CHEBI:57945"/>
        <dbReference type="ChEBI" id="CHEBI:64074"/>
        <dbReference type="ChEBI" id="CHEBI:456215"/>
        <dbReference type="ChEBI" id="CHEBI:456216"/>
        <dbReference type="EC" id="4.2.1.136"/>
    </reaction>
</comment>
<dbReference type="GO" id="GO:0052856">
    <property type="term" value="F:NAD(P)HX epimerase activity"/>
    <property type="evidence" value="ECO:0007669"/>
    <property type="project" value="UniProtKB-UniRule"/>
</dbReference>
<feature type="binding site" evidence="18">
    <location>
        <position position="141"/>
    </location>
    <ligand>
        <name>K(+)</name>
        <dbReference type="ChEBI" id="CHEBI:29103"/>
    </ligand>
</feature>
<keyword evidence="5 18" id="KW-0479">Metal-binding</keyword>
<comment type="similarity">
    <text evidence="4 19">In the C-terminal section; belongs to the NnrD/CARKD family.</text>
</comment>
<dbReference type="NCBIfam" id="TIGR00196">
    <property type="entry name" value="yjeF_cterm"/>
    <property type="match status" value="1"/>
</dbReference>
<keyword evidence="13" id="KW-0511">Multifunctional enzyme</keyword>
<feature type="binding site" evidence="18">
    <location>
        <begin position="109"/>
        <end position="115"/>
    </location>
    <ligand>
        <name>(6S)-NADPHX</name>
        <dbReference type="ChEBI" id="CHEBI:64076"/>
    </ligand>
</feature>
<feature type="binding site" evidence="18">
    <location>
        <position position="48"/>
    </location>
    <ligand>
        <name>K(+)</name>
        <dbReference type="ChEBI" id="CHEBI:29103"/>
    </ligand>
</feature>
<dbReference type="GO" id="GO:0052855">
    <property type="term" value="F:ADP-dependent NAD(P)H-hydrate dehydratase activity"/>
    <property type="evidence" value="ECO:0007669"/>
    <property type="project" value="UniProtKB-UniRule"/>
</dbReference>
<keyword evidence="7 17" id="KW-0067">ATP-binding</keyword>
<dbReference type="GO" id="GO:0110051">
    <property type="term" value="P:metabolite repair"/>
    <property type="evidence" value="ECO:0007669"/>
    <property type="project" value="TreeGrafter"/>
</dbReference>
<evidence type="ECO:0000256" key="5">
    <source>
        <dbReference type="ARBA" id="ARBA00022723"/>
    </source>
</evidence>